<keyword evidence="3" id="KW-1185">Reference proteome</keyword>
<dbReference type="OMA" id="FCPLYEE"/>
<proteinExistence type="predicted"/>
<reference evidence="3" key="2">
    <citation type="submission" date="2013-04" db="EMBL/GenBank/DDBJ databases">
        <title>Genomic mechanisms accounting for the adaptation to parasitism in nematode-trapping fungi.</title>
        <authorList>
            <person name="Ahren D.G."/>
        </authorList>
    </citation>
    <scope>NUCLEOTIDE SEQUENCE [LARGE SCALE GENOMIC DNA]</scope>
    <source>
        <strain evidence="3">CBS 200.50</strain>
    </source>
</reference>
<dbReference type="AlphaFoldDB" id="S8A3T0"/>
<protein>
    <submittedName>
        <fullName evidence="2">Uncharacterized protein</fullName>
    </submittedName>
</protein>
<evidence type="ECO:0000313" key="3">
    <source>
        <dbReference type="Proteomes" id="UP000015100"/>
    </source>
</evidence>
<accession>S8A3T0</accession>
<comment type="caution">
    <text evidence="2">The sequence shown here is derived from an EMBL/GenBank/DDBJ whole genome shotgun (WGS) entry which is preliminary data.</text>
</comment>
<organism evidence="2 3">
    <name type="scientific">Dactylellina haptotyla (strain CBS 200.50)</name>
    <name type="common">Nematode-trapping fungus</name>
    <name type="synonym">Monacrosporium haptotylum</name>
    <dbReference type="NCBI Taxonomy" id="1284197"/>
    <lineage>
        <taxon>Eukaryota</taxon>
        <taxon>Fungi</taxon>
        <taxon>Dikarya</taxon>
        <taxon>Ascomycota</taxon>
        <taxon>Pezizomycotina</taxon>
        <taxon>Orbiliomycetes</taxon>
        <taxon>Orbiliales</taxon>
        <taxon>Orbiliaceae</taxon>
        <taxon>Dactylellina</taxon>
    </lineage>
</organism>
<reference evidence="2 3" key="1">
    <citation type="journal article" date="2013" name="PLoS Genet.">
        <title>Genomic mechanisms accounting for the adaptation to parasitism in nematode-trapping fungi.</title>
        <authorList>
            <person name="Meerupati T."/>
            <person name="Andersson K.M."/>
            <person name="Friman E."/>
            <person name="Kumar D."/>
            <person name="Tunlid A."/>
            <person name="Ahren D."/>
        </authorList>
    </citation>
    <scope>NUCLEOTIDE SEQUENCE [LARGE SCALE GENOMIC DNA]</scope>
    <source>
        <strain evidence="2 3">CBS 200.50</strain>
    </source>
</reference>
<evidence type="ECO:0000256" key="1">
    <source>
        <dbReference type="SAM" id="MobiDB-lite"/>
    </source>
</evidence>
<dbReference type="EMBL" id="AQGS01000640">
    <property type="protein sequence ID" value="EPS37394.1"/>
    <property type="molecule type" value="Genomic_DNA"/>
</dbReference>
<dbReference type="Proteomes" id="UP000015100">
    <property type="component" value="Unassembled WGS sequence"/>
</dbReference>
<name>S8A3T0_DACHA</name>
<evidence type="ECO:0000313" key="2">
    <source>
        <dbReference type="EMBL" id="EPS37394.1"/>
    </source>
</evidence>
<sequence>MAPHRQPPYQHSCLLDNDRLFADSLPVWIPSYGNSSSKSNPQMADTDDFEIDWPMLDRYNDDLDSDIYQSPVLQNVYNKRTPAHYKKVHRSAQAYVLPGSRPFLNTTSKQANMRSRPTPAPLVLSMSAFKRDHLRVPPAPPPSPTLTPPPTPPFCPLYEEHQTLGAFDIPAISLARPNHGVHTTRTLSNGELTPTSPQLAAYYSSEEPSTDIDDEDRDFDTLCGSSMAGSTDEYDFAPPPPSIQLYRTTSQPPAPLRAPRRMTSSETISASRSSPATPTIERRPQKSGLSASYFDWDPEPETASITTTTTQWSKFRSSRNRDKRRGSESDESHSSRGGSVREKAERLRRKLEGVFGKK</sequence>
<feature type="compositionally biased region" description="Basic and acidic residues" evidence="1">
    <location>
        <begin position="325"/>
        <end position="345"/>
    </location>
</feature>
<dbReference type="HOGENOM" id="CLU_773917_0_0_1"/>
<dbReference type="OrthoDB" id="5349278at2759"/>
<feature type="compositionally biased region" description="Low complexity" evidence="1">
    <location>
        <begin position="264"/>
        <end position="274"/>
    </location>
</feature>
<feature type="region of interest" description="Disordered" evidence="1">
    <location>
        <begin position="222"/>
        <end position="358"/>
    </location>
</feature>
<gene>
    <name evidence="2" type="ORF">H072_8890</name>
</gene>